<dbReference type="PANTHER" id="PTHR23132">
    <property type="entry name" value="D-ALANINE--D-ALANINE LIGASE"/>
    <property type="match status" value="1"/>
</dbReference>
<keyword evidence="11" id="KW-0573">Peptidoglycan synthesis</keyword>
<dbReference type="Pfam" id="PF07478">
    <property type="entry name" value="Dala_Dala_lig_C"/>
    <property type="match status" value="1"/>
</dbReference>
<name>A0A9X3IV19_9BACT</name>
<dbReference type="GO" id="GO:0008360">
    <property type="term" value="P:regulation of cell shape"/>
    <property type="evidence" value="ECO:0007669"/>
    <property type="project" value="UniProtKB-KW"/>
</dbReference>
<dbReference type="Gene3D" id="3.30.1490.20">
    <property type="entry name" value="ATP-grasp fold, A domain"/>
    <property type="match status" value="1"/>
</dbReference>
<dbReference type="InterPro" id="IPR016185">
    <property type="entry name" value="PreATP-grasp_dom_sf"/>
</dbReference>
<dbReference type="AlphaFoldDB" id="A0A9X3IV19"/>
<keyword evidence="7" id="KW-0436">Ligase</keyword>
<dbReference type="InterPro" id="IPR013815">
    <property type="entry name" value="ATP_grasp_subdomain_1"/>
</dbReference>
<comment type="cofactor">
    <cofactor evidence="1">
        <name>Mn(2+)</name>
        <dbReference type="ChEBI" id="CHEBI:29035"/>
    </cofactor>
</comment>
<proteinExistence type="inferred from homology"/>
<evidence type="ECO:0000256" key="7">
    <source>
        <dbReference type="ARBA" id="ARBA00022598"/>
    </source>
</evidence>
<evidence type="ECO:0000313" key="16">
    <source>
        <dbReference type="EMBL" id="MCY1005787.1"/>
    </source>
</evidence>
<dbReference type="EC" id="6.3.2.4" evidence="5"/>
<evidence type="ECO:0000256" key="6">
    <source>
        <dbReference type="ARBA" id="ARBA00022490"/>
    </source>
</evidence>
<evidence type="ECO:0000256" key="10">
    <source>
        <dbReference type="ARBA" id="ARBA00022960"/>
    </source>
</evidence>
<feature type="domain" description="ATP-grasp" evidence="15">
    <location>
        <begin position="124"/>
        <end position="337"/>
    </location>
</feature>
<reference evidence="16" key="1">
    <citation type="submission" date="2022-11" db="EMBL/GenBank/DDBJ databases">
        <title>Minimal conservation of predation-associated metabolite biosynthetic gene clusters underscores biosynthetic potential of Myxococcota including descriptions for ten novel species: Archangium lansinium sp. nov., Myxococcus landrumus sp. nov., Nannocystis bai.</title>
        <authorList>
            <person name="Ahearne A."/>
            <person name="Stevens C."/>
            <person name="Phillips K."/>
        </authorList>
    </citation>
    <scope>NUCLEOTIDE SEQUENCE</scope>
    <source>
        <strain evidence="16">Na p29</strain>
    </source>
</reference>
<keyword evidence="8 14" id="KW-0547">Nucleotide-binding</keyword>
<dbReference type="Proteomes" id="UP001150924">
    <property type="component" value="Unassembled WGS sequence"/>
</dbReference>
<dbReference type="GO" id="GO:0046872">
    <property type="term" value="F:metal ion binding"/>
    <property type="evidence" value="ECO:0007669"/>
    <property type="project" value="InterPro"/>
</dbReference>
<keyword evidence="17" id="KW-1185">Reference proteome</keyword>
<evidence type="ECO:0000256" key="1">
    <source>
        <dbReference type="ARBA" id="ARBA00001936"/>
    </source>
</evidence>
<evidence type="ECO:0000256" key="8">
    <source>
        <dbReference type="ARBA" id="ARBA00022741"/>
    </source>
</evidence>
<evidence type="ECO:0000256" key="14">
    <source>
        <dbReference type="PROSITE-ProRule" id="PRU00409"/>
    </source>
</evidence>
<dbReference type="InterPro" id="IPR011095">
    <property type="entry name" value="Dala_Dala_lig_C"/>
</dbReference>
<comment type="cofactor">
    <cofactor evidence="2">
        <name>Mg(2+)</name>
        <dbReference type="ChEBI" id="CHEBI:18420"/>
    </cofactor>
</comment>
<evidence type="ECO:0000256" key="3">
    <source>
        <dbReference type="ARBA" id="ARBA00004496"/>
    </source>
</evidence>
<keyword evidence="6" id="KW-0963">Cytoplasm</keyword>
<dbReference type="InterPro" id="IPR000291">
    <property type="entry name" value="D-Ala_lig_Van_CS"/>
</dbReference>
<dbReference type="PROSITE" id="PS50975">
    <property type="entry name" value="ATP_GRASP"/>
    <property type="match status" value="1"/>
</dbReference>
<dbReference type="GO" id="GO:0005737">
    <property type="term" value="C:cytoplasm"/>
    <property type="evidence" value="ECO:0007669"/>
    <property type="project" value="UniProtKB-SubCell"/>
</dbReference>
<evidence type="ECO:0000256" key="13">
    <source>
        <dbReference type="ARBA" id="ARBA00047614"/>
    </source>
</evidence>
<evidence type="ECO:0000259" key="15">
    <source>
        <dbReference type="PROSITE" id="PS50975"/>
    </source>
</evidence>
<evidence type="ECO:0000313" key="17">
    <source>
        <dbReference type="Proteomes" id="UP001150924"/>
    </source>
</evidence>
<sequence>MLLVSPAMRIGITYDLKPADAPAASEPSDLYEELEAIDTIVAIEQVLRRRGHDVVRLGGGRALLDGLIRGGLAERLDGVFNLAEGFGGRGRESQVPAILELLAIPFTGSDAPALTLTLDKRVAKLVALDHGLPTPPFRLVPVGETCDDRGLRYPLFLKPVGEGSSIGIRSRSRCTGPAQLHDLVRSLHAAYHQPVLVEEFLPGEEYTVGVLGNGDDARALGVMQIVPSGPLDEFVYSLEYKRDYCVEVRYHMTDELLRRGAVSPARLRQIHELALAAHRVFECRDISRVDLRCDRYGQVQFIEINPLPGLRPGFSDLANLAAGHGWSYDALVGGILDAARGRWQAAAPVARPSALAALTAAAMPALTGDSSDVLG</sequence>
<dbReference type="PROSITE" id="PS00844">
    <property type="entry name" value="DALA_DALA_LIGASE_2"/>
    <property type="match status" value="1"/>
</dbReference>
<dbReference type="GO" id="GO:0008716">
    <property type="term" value="F:D-alanine-D-alanine ligase activity"/>
    <property type="evidence" value="ECO:0007669"/>
    <property type="project" value="UniProtKB-EC"/>
</dbReference>
<dbReference type="SUPFAM" id="SSF52440">
    <property type="entry name" value="PreATP-grasp domain"/>
    <property type="match status" value="1"/>
</dbReference>
<dbReference type="InterPro" id="IPR011761">
    <property type="entry name" value="ATP-grasp"/>
</dbReference>
<dbReference type="RefSeq" id="WP_267767614.1">
    <property type="nucleotide sequence ID" value="NZ_JAPNKE010000002.1"/>
</dbReference>
<dbReference type="PANTHER" id="PTHR23132:SF23">
    <property type="entry name" value="D-ALANINE--D-ALANINE LIGASE B"/>
    <property type="match status" value="1"/>
</dbReference>
<evidence type="ECO:0000256" key="5">
    <source>
        <dbReference type="ARBA" id="ARBA00012216"/>
    </source>
</evidence>
<evidence type="ECO:0000256" key="9">
    <source>
        <dbReference type="ARBA" id="ARBA00022840"/>
    </source>
</evidence>
<accession>A0A9X3IV19</accession>
<keyword evidence="12" id="KW-0961">Cell wall biogenesis/degradation</keyword>
<evidence type="ECO:0000256" key="2">
    <source>
        <dbReference type="ARBA" id="ARBA00001946"/>
    </source>
</evidence>
<dbReference type="EMBL" id="JAPNKE010000002">
    <property type="protein sequence ID" value="MCY1005787.1"/>
    <property type="molecule type" value="Genomic_DNA"/>
</dbReference>
<comment type="similarity">
    <text evidence="4">Belongs to the D-alanine--D-alanine ligase family.</text>
</comment>
<dbReference type="GO" id="GO:0009252">
    <property type="term" value="P:peptidoglycan biosynthetic process"/>
    <property type="evidence" value="ECO:0007669"/>
    <property type="project" value="UniProtKB-KW"/>
</dbReference>
<keyword evidence="10" id="KW-0133">Cell shape</keyword>
<comment type="subcellular location">
    <subcellularLocation>
        <location evidence="3">Cytoplasm</location>
    </subcellularLocation>
</comment>
<evidence type="ECO:0000256" key="11">
    <source>
        <dbReference type="ARBA" id="ARBA00022984"/>
    </source>
</evidence>
<evidence type="ECO:0000256" key="12">
    <source>
        <dbReference type="ARBA" id="ARBA00023316"/>
    </source>
</evidence>
<dbReference type="SUPFAM" id="SSF56059">
    <property type="entry name" value="Glutathione synthetase ATP-binding domain-like"/>
    <property type="match status" value="1"/>
</dbReference>
<dbReference type="GO" id="GO:0071555">
    <property type="term" value="P:cell wall organization"/>
    <property type="evidence" value="ECO:0007669"/>
    <property type="project" value="UniProtKB-KW"/>
</dbReference>
<protein>
    <recommendedName>
        <fullName evidence="5">D-alanine--D-alanine ligase</fullName>
        <ecNumber evidence="5">6.3.2.4</ecNumber>
    </recommendedName>
</protein>
<dbReference type="Gene3D" id="3.30.470.20">
    <property type="entry name" value="ATP-grasp fold, B domain"/>
    <property type="match status" value="1"/>
</dbReference>
<comment type="catalytic activity">
    <reaction evidence="13">
        <text>2 D-alanine + ATP = D-alanyl-D-alanine + ADP + phosphate + H(+)</text>
        <dbReference type="Rhea" id="RHEA:11224"/>
        <dbReference type="ChEBI" id="CHEBI:15378"/>
        <dbReference type="ChEBI" id="CHEBI:30616"/>
        <dbReference type="ChEBI" id="CHEBI:43474"/>
        <dbReference type="ChEBI" id="CHEBI:57416"/>
        <dbReference type="ChEBI" id="CHEBI:57822"/>
        <dbReference type="ChEBI" id="CHEBI:456216"/>
        <dbReference type="EC" id="6.3.2.4"/>
    </reaction>
</comment>
<organism evidence="16 17">
    <name type="scientific">Nannocystis pusilla</name>
    <dbReference type="NCBI Taxonomy" id="889268"/>
    <lineage>
        <taxon>Bacteria</taxon>
        <taxon>Pseudomonadati</taxon>
        <taxon>Myxococcota</taxon>
        <taxon>Polyangia</taxon>
        <taxon>Nannocystales</taxon>
        <taxon>Nannocystaceae</taxon>
        <taxon>Nannocystis</taxon>
    </lineage>
</organism>
<evidence type="ECO:0000256" key="4">
    <source>
        <dbReference type="ARBA" id="ARBA00010871"/>
    </source>
</evidence>
<dbReference type="GO" id="GO:0005524">
    <property type="term" value="F:ATP binding"/>
    <property type="evidence" value="ECO:0007669"/>
    <property type="project" value="UniProtKB-UniRule"/>
</dbReference>
<comment type="caution">
    <text evidence="16">The sequence shown here is derived from an EMBL/GenBank/DDBJ whole genome shotgun (WGS) entry which is preliminary data.</text>
</comment>
<gene>
    <name evidence="16" type="ORF">OV079_09460</name>
</gene>
<keyword evidence="9 14" id="KW-0067">ATP-binding</keyword>